<dbReference type="Proteomes" id="UP000193450">
    <property type="component" value="Chromosome"/>
</dbReference>
<dbReference type="PROSITE" id="PS50914">
    <property type="entry name" value="BON"/>
    <property type="match status" value="2"/>
</dbReference>
<keyword evidence="1 2" id="KW-0732">Signal</keyword>
<gene>
    <name evidence="4" type="ORF">BST96_12580</name>
</gene>
<dbReference type="PANTHER" id="PTHR34606">
    <property type="entry name" value="BON DOMAIN-CONTAINING PROTEIN"/>
    <property type="match status" value="1"/>
</dbReference>
<dbReference type="AlphaFoldDB" id="A0A1X9NJ10"/>
<proteinExistence type="predicted"/>
<protein>
    <submittedName>
        <fullName evidence="4">Phospholipid-binding protein</fullName>
    </submittedName>
</protein>
<accession>A0A1X9NJ10</accession>
<dbReference type="PROSITE" id="PS51257">
    <property type="entry name" value="PROKAR_LIPOPROTEIN"/>
    <property type="match status" value="1"/>
</dbReference>
<name>A0A1X9NJ10_9GAMM</name>
<sequence length="190" mass="20484">MKTFFSLFFIALLTLTIQGCSSILSATTADPIEVEEDERTTGSALDDEIIETVALVNLDKADEQLAQANIVVVSFNGVVLLAGQVNTAELRILAAETVAKINKVRRVHNEITVSGTTTMVARSNDSWITTKVKTKLLASSQVEGGRIKVVTENGVVYLLGLVTKDEAARAAEIARTTGGVQKVVRIFEYI</sequence>
<evidence type="ECO:0000313" key="5">
    <source>
        <dbReference type="Proteomes" id="UP000193450"/>
    </source>
</evidence>
<dbReference type="InterPro" id="IPR007055">
    <property type="entry name" value="BON_dom"/>
</dbReference>
<dbReference type="InterPro" id="IPR014004">
    <property type="entry name" value="Transpt-assoc_nodulatn_dom_bac"/>
</dbReference>
<feature type="domain" description="BON" evidence="3">
    <location>
        <begin position="124"/>
        <end position="190"/>
    </location>
</feature>
<dbReference type="STRING" id="716816.BST96_12580"/>
<evidence type="ECO:0000313" key="4">
    <source>
        <dbReference type="EMBL" id="ARN74877.1"/>
    </source>
</evidence>
<dbReference type="RefSeq" id="WP_085759044.1">
    <property type="nucleotide sequence ID" value="NZ_CP019343.1"/>
</dbReference>
<evidence type="ECO:0000256" key="2">
    <source>
        <dbReference type="SAM" id="SignalP"/>
    </source>
</evidence>
<organism evidence="4 5">
    <name type="scientific">Oceanicoccus sagamiensis</name>
    <dbReference type="NCBI Taxonomy" id="716816"/>
    <lineage>
        <taxon>Bacteria</taxon>
        <taxon>Pseudomonadati</taxon>
        <taxon>Pseudomonadota</taxon>
        <taxon>Gammaproteobacteria</taxon>
        <taxon>Cellvibrionales</taxon>
        <taxon>Spongiibacteraceae</taxon>
        <taxon>Oceanicoccus</taxon>
    </lineage>
</organism>
<reference evidence="4 5" key="1">
    <citation type="submission" date="2016-11" db="EMBL/GenBank/DDBJ databases">
        <title>Trade-off between light-utilization and light-protection in marine flavobacteria.</title>
        <authorList>
            <person name="Kumagai Y."/>
        </authorList>
    </citation>
    <scope>NUCLEOTIDE SEQUENCE [LARGE SCALE GENOMIC DNA]</scope>
    <source>
        <strain evidence="4 5">NBRC 107125</strain>
    </source>
</reference>
<dbReference type="InterPro" id="IPR051686">
    <property type="entry name" value="Lipoprotein_DolP"/>
</dbReference>
<keyword evidence="5" id="KW-1185">Reference proteome</keyword>
<evidence type="ECO:0000256" key="1">
    <source>
        <dbReference type="ARBA" id="ARBA00022729"/>
    </source>
</evidence>
<dbReference type="PANTHER" id="PTHR34606:SF4">
    <property type="entry name" value="OUTER MEMBRANE LIPOPROTEIN DOLP"/>
    <property type="match status" value="1"/>
</dbReference>
<dbReference type="Gene3D" id="3.30.1340.30">
    <property type="match status" value="1"/>
</dbReference>
<evidence type="ECO:0000259" key="3">
    <source>
        <dbReference type="PROSITE" id="PS50914"/>
    </source>
</evidence>
<dbReference type="EMBL" id="CP019343">
    <property type="protein sequence ID" value="ARN74877.1"/>
    <property type="molecule type" value="Genomic_DNA"/>
</dbReference>
<dbReference type="SMART" id="SM00749">
    <property type="entry name" value="BON"/>
    <property type="match status" value="2"/>
</dbReference>
<dbReference type="Pfam" id="PF04972">
    <property type="entry name" value="BON"/>
    <property type="match status" value="2"/>
</dbReference>
<dbReference type="KEGG" id="osg:BST96_12580"/>
<feature type="domain" description="BON" evidence="3">
    <location>
        <begin position="46"/>
        <end position="115"/>
    </location>
</feature>
<feature type="signal peptide" evidence="2">
    <location>
        <begin position="1"/>
        <end position="26"/>
    </location>
</feature>
<feature type="chain" id="PRO_5012598136" evidence="2">
    <location>
        <begin position="27"/>
        <end position="190"/>
    </location>
</feature>
<dbReference type="OrthoDB" id="9783990at2"/>